<feature type="region of interest" description="Disordered" evidence="1">
    <location>
        <begin position="67"/>
        <end position="118"/>
    </location>
</feature>
<proteinExistence type="predicted"/>
<dbReference type="PANTHER" id="PTHR31110">
    <property type="entry name" value="PESTICIDAL CRYSTAL CRY8BA PROTEIN"/>
    <property type="match status" value="1"/>
</dbReference>
<feature type="compositionally biased region" description="Basic and acidic residues" evidence="1">
    <location>
        <begin position="251"/>
        <end position="260"/>
    </location>
</feature>
<evidence type="ECO:0000313" key="3">
    <source>
        <dbReference type="Proteomes" id="UP000436088"/>
    </source>
</evidence>
<accession>A0A6A3BMP5</accession>
<dbReference type="Proteomes" id="UP000436088">
    <property type="component" value="Unassembled WGS sequence"/>
</dbReference>
<dbReference type="CDD" id="cd09272">
    <property type="entry name" value="RNase_HI_RT_Ty1"/>
    <property type="match status" value="1"/>
</dbReference>
<name>A0A6A3BMP5_HIBSY</name>
<sequence length="1444" mass="161948">MFTEGLDNNALKWPKEIPYSHSSLRPRIDPITNIRARSRNLGLPSPGKFRSGHFPETTIPLMSAALTGEEDSSPASENDVTSDSEKDTVYGGRYSLDSSPRDERLPNGTARTFGNRAQRQPLYATASGYAYSDVSSSMETLMGGRRGNLGDRLARRNGRYPVGRDGFTEEDESSDSAVSSEFLTTQVGSIHGMVPRSKAYVSKGYDSTVPSRINVESTTEKDLNSRKLHHEKISNEDNPSAPPFSSSVQEVKQDSEHIPESETQSTQCAAASHDPKTFKSISGVKPECYRSNRKSEEFVRSAGAEATTASSSGGARIPIFHASALGPWHAVIAYDACVRLCLHAWARGCKEAPMFLENECALLRDTFGLQQVLLQSEEELMEKRSSELTNEAAAPKPKKIVGKMKVQVRKVKATLDPPTGCSMSSLSAPEIKLETKLSNFQSVLSSRWNTLKRIRVAPHLPAGRSFTAKSSAYMHAGTQYVKQVSRLLKTGITSLRNGSSSYEIVKGTDTSCSFPDSLGDDLIVEVQDSKGKHLGRVLVQVATIAEDLTDKLRWWSIYREPEHEPVGKLQLYINYSTSDDNSCLKCGSVAETVAYDLVLEVAMKVQRFQQRNLQLYGSWKWLLTEFALYYGVSDVYTKLRYLSYVMDVATPTADCLGLVHELLVPVVMKCHTKGALTHQENRILGETKDQIEQILSLVFENYKSLDESSFSGIMDVFKPATRIAAPALEPAVKLYTLLHDILSPEAQTNLCHYFQAAARNRSRRHLAETDEFVTTNNEPNFLDPFAVSTAYQKMACLCRNIKNEILTDIEIHNQHILPSFIDLPNLSASIYSTELCSRLRAFLLACPPSGPSPPVIELIIETADFQRDLSSWNISHVKGGVDAKELFHLYIMIWIQDNQQSLLESCKLDKVKWSGVRTQHSTTPFIDEMYERLKETLSDYEIIICRWPEYIFVLENAISDVEKAIVEALDKQYADVVSALKENLAPKKFSIKYIQKLTKRSVCSYTVPDELGILLNSMKRVLNVLRPKIETQFKSWSSCIPDGGNTAPGERLSEVTVMLRTKFRGYLQAVVEKLAENTKLQESTKLKKILQDSKESMGESDIRGRMQPLKEQLISTMNHLHIVFETRVFIAICRWYWDRMGQDVLGFLENRKDNRSWCKGSRIVVSMISTTSSLTTEITSNPENFSSSAAQSEGNLVMKKPEGTELEEHDCDIWGPSRVKNADNSAEIEEEISKSTSPTLDDFPIAIRKGVRQCTKHPIEKFAGYNSLMLSFQAFTANLDKEQRSKKQSVVSRSSAEAEFRALTLGICKGIWLLKLLKELVTNQEDHFEVLCDNQSAIQIAKNLVQHDRTKHVEIDRHFIADQVNKKTTTLSYILSEEQVADILTKALPKPVFNKFLFKLGLYNILDDTFASQMQQLVGNALPEKDLEPPRSILEVRSMLGKDC</sequence>
<evidence type="ECO:0000313" key="2">
    <source>
        <dbReference type="EMBL" id="KAE8716312.1"/>
    </source>
</evidence>
<gene>
    <name evidence="2" type="ORF">F3Y22_tig00110125pilonHSYRG00033</name>
</gene>
<feature type="compositionally biased region" description="Polar residues" evidence="1">
    <location>
        <begin position="109"/>
        <end position="118"/>
    </location>
</feature>
<protein>
    <submittedName>
        <fullName evidence="2">Uncharacterized protein</fullName>
    </submittedName>
</protein>
<organism evidence="2 3">
    <name type="scientific">Hibiscus syriacus</name>
    <name type="common">Rose of Sharon</name>
    <dbReference type="NCBI Taxonomy" id="106335"/>
    <lineage>
        <taxon>Eukaryota</taxon>
        <taxon>Viridiplantae</taxon>
        <taxon>Streptophyta</taxon>
        <taxon>Embryophyta</taxon>
        <taxon>Tracheophyta</taxon>
        <taxon>Spermatophyta</taxon>
        <taxon>Magnoliopsida</taxon>
        <taxon>eudicotyledons</taxon>
        <taxon>Gunneridae</taxon>
        <taxon>Pentapetalae</taxon>
        <taxon>rosids</taxon>
        <taxon>malvids</taxon>
        <taxon>Malvales</taxon>
        <taxon>Malvaceae</taxon>
        <taxon>Malvoideae</taxon>
        <taxon>Hibiscus</taxon>
    </lineage>
</organism>
<feature type="region of interest" description="Disordered" evidence="1">
    <location>
        <begin position="159"/>
        <end position="179"/>
    </location>
</feature>
<reference evidence="2" key="1">
    <citation type="submission" date="2019-09" db="EMBL/GenBank/DDBJ databases">
        <title>Draft genome information of white flower Hibiscus syriacus.</title>
        <authorList>
            <person name="Kim Y.-M."/>
        </authorList>
    </citation>
    <scope>NUCLEOTIDE SEQUENCE [LARGE SCALE GENOMIC DNA]</scope>
    <source>
        <strain evidence="2">YM2019G1</strain>
    </source>
</reference>
<comment type="caution">
    <text evidence="2">The sequence shown here is derived from an EMBL/GenBank/DDBJ whole genome shotgun (WGS) entry which is preliminary data.</text>
</comment>
<keyword evidence="3" id="KW-1185">Reference proteome</keyword>
<feature type="region of interest" description="Disordered" evidence="1">
    <location>
        <begin position="232"/>
        <end position="274"/>
    </location>
</feature>
<evidence type="ECO:0000256" key="1">
    <source>
        <dbReference type="SAM" id="MobiDB-lite"/>
    </source>
</evidence>
<dbReference type="PANTHER" id="PTHR31110:SF2">
    <property type="entry name" value="PESTICIDAL CRYSTAL CRY8BA PROTEIN"/>
    <property type="match status" value="1"/>
</dbReference>
<dbReference type="EMBL" id="VEPZ02000849">
    <property type="protein sequence ID" value="KAE8716312.1"/>
    <property type="molecule type" value="Genomic_DNA"/>
</dbReference>